<dbReference type="RefSeq" id="WP_340604875.1">
    <property type="nucleotide sequence ID" value="NZ_JBBMXV010000004.1"/>
</dbReference>
<dbReference type="Proteomes" id="UP001596312">
    <property type="component" value="Unassembled WGS sequence"/>
</dbReference>
<dbReference type="SUPFAM" id="SSF48371">
    <property type="entry name" value="ARM repeat"/>
    <property type="match status" value="1"/>
</dbReference>
<dbReference type="InterPro" id="IPR011989">
    <property type="entry name" value="ARM-like"/>
</dbReference>
<evidence type="ECO:0000313" key="2">
    <source>
        <dbReference type="EMBL" id="MFC6906318.1"/>
    </source>
</evidence>
<dbReference type="SMART" id="SM00567">
    <property type="entry name" value="EZ_HEAT"/>
    <property type="match status" value="5"/>
</dbReference>
<organism evidence="2 3">
    <name type="scientific">Halalkalicoccus tibetensis</name>
    <dbReference type="NCBI Taxonomy" id="175632"/>
    <lineage>
        <taxon>Archaea</taxon>
        <taxon>Methanobacteriati</taxon>
        <taxon>Methanobacteriota</taxon>
        <taxon>Stenosarchaea group</taxon>
        <taxon>Halobacteria</taxon>
        <taxon>Halobacteriales</taxon>
        <taxon>Halococcaceae</taxon>
        <taxon>Halalkalicoccus</taxon>
    </lineage>
</organism>
<gene>
    <name evidence="2" type="ORF">ACFQGH_14070</name>
</gene>
<proteinExistence type="predicted"/>
<keyword evidence="3" id="KW-1185">Reference proteome</keyword>
<sequence>MSEDAPDENEAAPEEEPPADDEAAEQEDAEPEPEPDTEGENGEEVAEEEEDPDDEGADEEEGADEDEASEDDEGEEGDDLPVEPLTEETLTERLDGAEAALEEAETEDDLDDVSATLVSIGDDLEEADLPEPDEDDEDAEDPREALEERLDGLQDELEEQRGPYSEDVIEGIEEAGTTIDETRWTETGEAELVEPVESFVETVNDVLGVHLGLGGEEPDALVAILESAAVAVGDAELHPDEDGEEIATLLEAVEELQAALNDAEEWDDLSTRQKLAAHGFYDVLDHRKDFPPEWHALKVYEKRGEPEPILLALEQLGSEFMERHCIESLTRMGDEAALDAMTQRANKRDKPAIKALGKIGSEESVEMLSEYIEGDSDPKLQLVTLKALGEIGSEEATQAVADRLVADNDEVRSRAARALGLIGDTRAIEPLSDLLADDDSDTVRASAAWALNQIGTEKALDAVEPYADDRAFLVQAEAEKVA</sequence>
<feature type="compositionally biased region" description="Acidic residues" evidence="1">
    <location>
        <begin position="100"/>
        <end position="112"/>
    </location>
</feature>
<dbReference type="PANTHER" id="PTHR12697">
    <property type="entry name" value="PBS LYASE HEAT-LIKE PROTEIN"/>
    <property type="match status" value="1"/>
</dbReference>
<dbReference type="Pfam" id="PF13646">
    <property type="entry name" value="HEAT_2"/>
    <property type="match status" value="1"/>
</dbReference>
<dbReference type="PANTHER" id="PTHR12697:SF5">
    <property type="entry name" value="DEOXYHYPUSINE HYDROXYLASE"/>
    <property type="match status" value="1"/>
</dbReference>
<feature type="compositionally biased region" description="Acidic residues" evidence="1">
    <location>
        <begin position="122"/>
        <end position="141"/>
    </location>
</feature>
<name>A0ABD5V7N6_9EURY</name>
<dbReference type="AlphaFoldDB" id="A0ABD5V7N6"/>
<feature type="region of interest" description="Disordered" evidence="1">
    <location>
        <begin position="1"/>
        <end position="146"/>
    </location>
</feature>
<protein>
    <submittedName>
        <fullName evidence="2">HEAT repeat domain-containing protein</fullName>
    </submittedName>
</protein>
<dbReference type="Gene3D" id="1.25.10.10">
    <property type="entry name" value="Leucine-rich Repeat Variant"/>
    <property type="match status" value="1"/>
</dbReference>
<dbReference type="InterPro" id="IPR004155">
    <property type="entry name" value="PBS_lyase_HEAT"/>
</dbReference>
<evidence type="ECO:0000313" key="3">
    <source>
        <dbReference type="Proteomes" id="UP001596312"/>
    </source>
</evidence>
<feature type="compositionally biased region" description="Acidic residues" evidence="1">
    <location>
        <begin position="1"/>
        <end position="81"/>
    </location>
</feature>
<evidence type="ECO:0000256" key="1">
    <source>
        <dbReference type="SAM" id="MobiDB-lite"/>
    </source>
</evidence>
<dbReference type="EMBL" id="JBHSXQ010000004">
    <property type="protein sequence ID" value="MFC6906318.1"/>
    <property type="molecule type" value="Genomic_DNA"/>
</dbReference>
<dbReference type="InterPro" id="IPR016024">
    <property type="entry name" value="ARM-type_fold"/>
</dbReference>
<accession>A0ABD5V7N6</accession>
<comment type="caution">
    <text evidence="2">The sequence shown here is derived from an EMBL/GenBank/DDBJ whole genome shotgun (WGS) entry which is preliminary data.</text>
</comment>
<reference evidence="2 3" key="1">
    <citation type="journal article" date="2019" name="Int. J. Syst. Evol. Microbiol.">
        <title>The Global Catalogue of Microorganisms (GCM) 10K type strain sequencing project: providing services to taxonomists for standard genome sequencing and annotation.</title>
        <authorList>
            <consortium name="The Broad Institute Genomics Platform"/>
            <consortium name="The Broad Institute Genome Sequencing Center for Infectious Disease"/>
            <person name="Wu L."/>
            <person name="Ma J."/>
        </authorList>
    </citation>
    <scope>NUCLEOTIDE SEQUENCE [LARGE SCALE GENOMIC DNA]</scope>
    <source>
        <strain evidence="2 3">CGMCC 1.3240</strain>
    </source>
</reference>